<dbReference type="GO" id="GO:0003700">
    <property type="term" value="F:DNA-binding transcription factor activity"/>
    <property type="evidence" value="ECO:0007669"/>
    <property type="project" value="TreeGrafter"/>
</dbReference>
<keyword evidence="8" id="KW-1185">Reference proteome</keyword>
<keyword evidence="2 4" id="KW-0238">DNA-binding</keyword>
<sequence length="202" mass="21706">MAQDSEAGQPPRGRRGGDARTREDLLDAALALFAEHGYDGASMRAIAARAGTDPGMIRHYFGDKEGLFVETVLDRTPTVTRLRAAFMDGSPGQGRRLADAYFSLWEDPSSGPMLRALVRSALPSRRAPEFMRHVIGGAALDEPDTGDPALRGLGLAGGHLLGVALMRYVVEIPLMATIPRDELLDQIGPVIDGYLASGLPRR</sequence>
<dbReference type="EMBL" id="BONR01000004">
    <property type="protein sequence ID" value="GIG55243.1"/>
    <property type="molecule type" value="Genomic_DNA"/>
</dbReference>
<dbReference type="Gene3D" id="1.10.357.10">
    <property type="entry name" value="Tetracycline Repressor, domain 2"/>
    <property type="match status" value="1"/>
</dbReference>
<reference evidence="7" key="1">
    <citation type="submission" date="2021-01" db="EMBL/GenBank/DDBJ databases">
        <title>Whole genome shotgun sequence of Demequina activiva NBRC 110675.</title>
        <authorList>
            <person name="Komaki H."/>
            <person name="Tamura T."/>
        </authorList>
    </citation>
    <scope>NUCLEOTIDE SEQUENCE</scope>
    <source>
        <strain evidence="7">NBRC 110675</strain>
    </source>
</reference>
<dbReference type="PANTHER" id="PTHR30055:SF234">
    <property type="entry name" value="HTH-TYPE TRANSCRIPTIONAL REGULATOR BETI"/>
    <property type="match status" value="1"/>
</dbReference>
<evidence type="ECO:0000256" key="2">
    <source>
        <dbReference type="ARBA" id="ARBA00023125"/>
    </source>
</evidence>
<evidence type="ECO:0000256" key="5">
    <source>
        <dbReference type="SAM" id="MobiDB-lite"/>
    </source>
</evidence>
<dbReference type="PROSITE" id="PS50977">
    <property type="entry name" value="HTH_TETR_2"/>
    <property type="match status" value="1"/>
</dbReference>
<dbReference type="SUPFAM" id="SSF48498">
    <property type="entry name" value="Tetracyclin repressor-like, C-terminal domain"/>
    <property type="match status" value="1"/>
</dbReference>
<evidence type="ECO:0000313" key="7">
    <source>
        <dbReference type="EMBL" id="GIG55243.1"/>
    </source>
</evidence>
<dbReference type="GO" id="GO:0000976">
    <property type="term" value="F:transcription cis-regulatory region binding"/>
    <property type="evidence" value="ECO:0007669"/>
    <property type="project" value="TreeGrafter"/>
</dbReference>
<evidence type="ECO:0000256" key="1">
    <source>
        <dbReference type="ARBA" id="ARBA00023015"/>
    </source>
</evidence>
<dbReference type="PRINTS" id="PR00455">
    <property type="entry name" value="HTHTETR"/>
</dbReference>
<dbReference type="InterPro" id="IPR050109">
    <property type="entry name" value="HTH-type_TetR-like_transc_reg"/>
</dbReference>
<dbReference type="Pfam" id="PF00440">
    <property type="entry name" value="TetR_N"/>
    <property type="match status" value="1"/>
</dbReference>
<dbReference type="SUPFAM" id="SSF46689">
    <property type="entry name" value="Homeodomain-like"/>
    <property type="match status" value="1"/>
</dbReference>
<evidence type="ECO:0000259" key="6">
    <source>
        <dbReference type="PROSITE" id="PS50977"/>
    </source>
</evidence>
<evidence type="ECO:0000313" key="8">
    <source>
        <dbReference type="Proteomes" id="UP000652354"/>
    </source>
</evidence>
<dbReference type="Pfam" id="PF17920">
    <property type="entry name" value="TetR_C_16"/>
    <property type="match status" value="1"/>
</dbReference>
<proteinExistence type="predicted"/>
<organism evidence="7 8">
    <name type="scientific">Demequina activiva</name>
    <dbReference type="NCBI Taxonomy" id="1582364"/>
    <lineage>
        <taxon>Bacteria</taxon>
        <taxon>Bacillati</taxon>
        <taxon>Actinomycetota</taxon>
        <taxon>Actinomycetes</taxon>
        <taxon>Micrococcales</taxon>
        <taxon>Demequinaceae</taxon>
        <taxon>Demequina</taxon>
    </lineage>
</organism>
<dbReference type="RefSeq" id="WP_203656539.1">
    <property type="nucleotide sequence ID" value="NZ_BONR01000004.1"/>
</dbReference>
<gene>
    <name evidence="7" type="ORF">Dac01nite_19950</name>
</gene>
<keyword evidence="1" id="KW-0805">Transcription regulation</keyword>
<name>A0A919UM12_9MICO</name>
<feature type="domain" description="HTH tetR-type" evidence="6">
    <location>
        <begin position="19"/>
        <end position="79"/>
    </location>
</feature>
<dbReference type="Gene3D" id="1.10.10.60">
    <property type="entry name" value="Homeodomain-like"/>
    <property type="match status" value="1"/>
</dbReference>
<dbReference type="Proteomes" id="UP000652354">
    <property type="component" value="Unassembled WGS sequence"/>
</dbReference>
<feature type="DNA-binding region" description="H-T-H motif" evidence="4">
    <location>
        <begin position="42"/>
        <end position="61"/>
    </location>
</feature>
<comment type="caution">
    <text evidence="7">The sequence shown here is derived from an EMBL/GenBank/DDBJ whole genome shotgun (WGS) entry which is preliminary data.</text>
</comment>
<keyword evidence="3" id="KW-0804">Transcription</keyword>
<dbReference type="InterPro" id="IPR036271">
    <property type="entry name" value="Tet_transcr_reg_TetR-rel_C_sf"/>
</dbReference>
<feature type="region of interest" description="Disordered" evidence="5">
    <location>
        <begin position="1"/>
        <end position="21"/>
    </location>
</feature>
<dbReference type="PANTHER" id="PTHR30055">
    <property type="entry name" value="HTH-TYPE TRANSCRIPTIONAL REGULATOR RUTR"/>
    <property type="match status" value="1"/>
</dbReference>
<dbReference type="AlphaFoldDB" id="A0A919UM12"/>
<dbReference type="InterPro" id="IPR041678">
    <property type="entry name" value="TetR_C_16"/>
</dbReference>
<evidence type="ECO:0000256" key="4">
    <source>
        <dbReference type="PROSITE-ProRule" id="PRU00335"/>
    </source>
</evidence>
<protein>
    <recommendedName>
        <fullName evidence="6">HTH tetR-type domain-containing protein</fullName>
    </recommendedName>
</protein>
<evidence type="ECO:0000256" key="3">
    <source>
        <dbReference type="ARBA" id="ARBA00023163"/>
    </source>
</evidence>
<accession>A0A919UM12</accession>
<dbReference type="InterPro" id="IPR001647">
    <property type="entry name" value="HTH_TetR"/>
</dbReference>
<dbReference type="InterPro" id="IPR009057">
    <property type="entry name" value="Homeodomain-like_sf"/>
</dbReference>